<dbReference type="Proteomes" id="UP000095300">
    <property type="component" value="Unassembled WGS sequence"/>
</dbReference>
<keyword evidence="11" id="KW-0732">Signal</keyword>
<evidence type="ECO:0000256" key="5">
    <source>
        <dbReference type="ARBA" id="ARBA00022692"/>
    </source>
</evidence>
<dbReference type="Gene3D" id="3.90.550.50">
    <property type="match status" value="2"/>
</dbReference>
<keyword evidence="8" id="KW-0472">Membrane</keyword>
<sequence>MNILNWLYIVFVISKLTHAKAPIEVIFFIRSQDAPPQNQLSQHLKENLIRQSKELQPDYSIKVQILHELFNYPGEWSLLHIIPHLMSTTYMTRTTETTSPRTSGQIEIGEELITHLTRWIVFCEDTTSVNVRLLMQRLTLENHTQPLFLGHPLYDREPTIIHHFAFFENPKWFPYPMLRAGVVFSMPLLKSIADIFSNRNKHLKQKPLLRSEFSIDAAHELARFIYDNVQIPVTTEATATVTETPATARLTKATTSTTSSLNDSESPDVNVYHGATANNKVRSNSDITATAGHTGGHIHTRTSTTDIHSVAHDNASTMNVDTIKNNNKQGGSHSDFRHPNEIIDGGDSKSSSSSSATTQTKAKKIILKKASYICPEATWEHGHTKKKVKACAMYATQEATASALSSPLSCIPVKRDHIYFAVKTCSKYHKERLPIIKSTWAPYAKHIKFFSDIEDNTIPTINTGVTNVEMGHCAKTIQILKLALRDIEAQSSDDDNNYIFNSNNHFHHHLNQIEQKDRKIQWLVLSDDDTILSVSGVCQVLGCYNSMDEIYLGERYGYRLYAPDGFNYITGGGGIALSVPALQLIVQHCSCPSPSAPDDMILGSCLHTLQLKALHSSRFHQARPNDYPAERLEQEAPVSFHKFWQLDPNEIYRQWFFDADDRMLLMDAKDVESEKEVPQPPPEENLSYYHKSRNLLAKPEEINFNEFVPVSLIATLHHSKERHVDL</sequence>
<comment type="similarity">
    <text evidence="2">Belongs to the glycosyltransferase 31 family.</text>
</comment>
<dbReference type="OrthoDB" id="421979at2759"/>
<dbReference type="FunFam" id="3.90.550.50:FF:000008">
    <property type="entry name" value="Beta-1,3-glucosyltransferase"/>
    <property type="match status" value="1"/>
</dbReference>
<dbReference type="EnsemblMetazoa" id="SCAU011661-RB">
    <property type="protein sequence ID" value="SCAU011661-PB"/>
    <property type="gene ID" value="SCAU011661"/>
</dbReference>
<evidence type="ECO:0000256" key="1">
    <source>
        <dbReference type="ARBA" id="ARBA00004606"/>
    </source>
</evidence>
<dbReference type="GO" id="GO:0016757">
    <property type="term" value="F:glycosyltransferase activity"/>
    <property type="evidence" value="ECO:0007669"/>
    <property type="project" value="UniProtKB-KW"/>
</dbReference>
<keyword evidence="7" id="KW-1133">Transmembrane helix</keyword>
<evidence type="ECO:0000256" key="7">
    <source>
        <dbReference type="ARBA" id="ARBA00022989"/>
    </source>
</evidence>
<dbReference type="KEGG" id="scac:106092614"/>
<dbReference type="VEuPathDB" id="VectorBase:SCAU011661"/>
<dbReference type="PANTHER" id="PTHR10811">
    <property type="entry name" value="FRINGE-RELATED"/>
    <property type="match status" value="1"/>
</dbReference>
<feature type="signal peptide" evidence="11">
    <location>
        <begin position="1"/>
        <end position="19"/>
    </location>
</feature>
<evidence type="ECO:0000259" key="12">
    <source>
        <dbReference type="Pfam" id="PF02434"/>
    </source>
</evidence>
<dbReference type="STRING" id="35570.A0A1I8PW32"/>
<dbReference type="EnsemblMetazoa" id="SCAU011661-RD">
    <property type="protein sequence ID" value="SCAU011661-PD"/>
    <property type="gene ID" value="SCAU011661"/>
</dbReference>
<keyword evidence="6" id="KW-0735">Signal-anchor</keyword>
<feature type="compositionally biased region" description="Polar residues" evidence="10">
    <location>
        <begin position="316"/>
        <end position="332"/>
    </location>
</feature>
<dbReference type="EnsemblMetazoa" id="SCAU011661-RE">
    <property type="protein sequence ID" value="SCAU011661-PE"/>
    <property type="gene ID" value="SCAU011661"/>
</dbReference>
<feature type="compositionally biased region" description="Low complexity" evidence="10">
    <location>
        <begin position="348"/>
        <end position="360"/>
    </location>
</feature>
<keyword evidence="5" id="KW-0812">Transmembrane</keyword>
<keyword evidence="4" id="KW-0808">Transferase</keyword>
<evidence type="ECO:0000256" key="6">
    <source>
        <dbReference type="ARBA" id="ARBA00022968"/>
    </source>
</evidence>
<keyword evidence="3" id="KW-0328">Glycosyltransferase</keyword>
<dbReference type="InterPro" id="IPR003378">
    <property type="entry name" value="Fringe-like_glycosylTrfase"/>
</dbReference>
<feature type="domain" description="Fringe-like glycosyltransferase" evidence="12">
    <location>
        <begin position="413"/>
        <end position="645"/>
    </location>
</feature>
<feature type="compositionally biased region" description="Polar residues" evidence="10">
    <location>
        <begin position="276"/>
        <end position="288"/>
    </location>
</feature>
<reference evidence="14" key="1">
    <citation type="submission" date="2015-05" db="EMBL/GenBank/DDBJ databases">
        <authorList>
            <person name="Wilson R.K."/>
            <person name="Warren W.C."/>
            <person name="Olafson P."/>
        </authorList>
    </citation>
    <scope>NUCLEOTIDE SEQUENCE [LARGE SCALE GENOMIC DNA]</scope>
    <source>
        <strain evidence="14">USDA</strain>
    </source>
</reference>
<evidence type="ECO:0000256" key="11">
    <source>
        <dbReference type="SAM" id="SignalP"/>
    </source>
</evidence>
<evidence type="ECO:0000313" key="13">
    <source>
        <dbReference type="EnsemblMetazoa" id="SCAU011661-PE"/>
    </source>
</evidence>
<dbReference type="GO" id="GO:0012505">
    <property type="term" value="C:endomembrane system"/>
    <property type="evidence" value="ECO:0007669"/>
    <property type="project" value="UniProtKB-SubCell"/>
</dbReference>
<proteinExistence type="inferred from homology"/>
<evidence type="ECO:0000256" key="8">
    <source>
        <dbReference type="ARBA" id="ARBA00023136"/>
    </source>
</evidence>
<organism evidence="13 14">
    <name type="scientific">Stomoxys calcitrans</name>
    <name type="common">Stable fly</name>
    <name type="synonym">Conops calcitrans</name>
    <dbReference type="NCBI Taxonomy" id="35570"/>
    <lineage>
        <taxon>Eukaryota</taxon>
        <taxon>Metazoa</taxon>
        <taxon>Ecdysozoa</taxon>
        <taxon>Arthropoda</taxon>
        <taxon>Hexapoda</taxon>
        <taxon>Insecta</taxon>
        <taxon>Pterygota</taxon>
        <taxon>Neoptera</taxon>
        <taxon>Endopterygota</taxon>
        <taxon>Diptera</taxon>
        <taxon>Brachycera</taxon>
        <taxon>Muscomorpha</taxon>
        <taxon>Muscoidea</taxon>
        <taxon>Muscidae</taxon>
        <taxon>Stomoxys</taxon>
    </lineage>
</organism>
<gene>
    <name evidence="13" type="primary">106092614</name>
</gene>
<dbReference type="AlphaFoldDB" id="A0A1I8PW32"/>
<evidence type="ECO:0000256" key="10">
    <source>
        <dbReference type="SAM" id="MobiDB-lite"/>
    </source>
</evidence>
<dbReference type="GO" id="GO:0016020">
    <property type="term" value="C:membrane"/>
    <property type="evidence" value="ECO:0007669"/>
    <property type="project" value="UniProtKB-SubCell"/>
</dbReference>
<dbReference type="EnsemblMetazoa" id="SCAU011661-RC">
    <property type="protein sequence ID" value="SCAU011661-PC"/>
    <property type="gene ID" value="SCAU011661"/>
</dbReference>
<name>A0A1I8PW32_STOCA</name>
<evidence type="ECO:0000313" key="14">
    <source>
        <dbReference type="Proteomes" id="UP000095300"/>
    </source>
</evidence>
<keyword evidence="14" id="KW-1185">Reference proteome</keyword>
<protein>
    <recommendedName>
        <fullName evidence="12">Fringe-like glycosyltransferase domain-containing protein</fullName>
    </recommendedName>
</protein>
<evidence type="ECO:0000256" key="9">
    <source>
        <dbReference type="ARBA" id="ARBA00037847"/>
    </source>
</evidence>
<dbReference type="EnsemblMetazoa" id="SCAU011661-RA">
    <property type="protein sequence ID" value="SCAU011661-PA"/>
    <property type="gene ID" value="SCAU011661"/>
</dbReference>
<comment type="subcellular location">
    <subcellularLocation>
        <location evidence="9">Endomembrane system</location>
        <topology evidence="9">Single-pass membrane protein</topology>
    </subcellularLocation>
    <subcellularLocation>
        <location evidence="1">Membrane</location>
        <topology evidence="1">Single-pass type II membrane protein</topology>
    </subcellularLocation>
</comment>
<reference evidence="13" key="2">
    <citation type="submission" date="2020-05" db="UniProtKB">
        <authorList>
            <consortium name="EnsemblMetazoa"/>
        </authorList>
    </citation>
    <scope>IDENTIFICATION</scope>
    <source>
        <strain evidence="13">USDA</strain>
    </source>
</reference>
<evidence type="ECO:0000256" key="3">
    <source>
        <dbReference type="ARBA" id="ARBA00022676"/>
    </source>
</evidence>
<feature type="chain" id="PRO_5014271817" description="Fringe-like glycosyltransferase domain-containing protein" evidence="11">
    <location>
        <begin position="20"/>
        <end position="726"/>
    </location>
</feature>
<feature type="region of interest" description="Disordered" evidence="10">
    <location>
        <begin position="252"/>
        <end position="303"/>
    </location>
</feature>
<accession>A0A1I8PW32</accession>
<evidence type="ECO:0000256" key="4">
    <source>
        <dbReference type="ARBA" id="ARBA00022679"/>
    </source>
</evidence>
<feature type="region of interest" description="Disordered" evidence="10">
    <location>
        <begin position="316"/>
        <end position="360"/>
    </location>
</feature>
<dbReference type="Pfam" id="PF02434">
    <property type="entry name" value="Fringe"/>
    <property type="match status" value="1"/>
</dbReference>
<evidence type="ECO:0000256" key="2">
    <source>
        <dbReference type="ARBA" id="ARBA00008661"/>
    </source>
</evidence>